<feature type="transmembrane region" description="Helical" evidence="6">
    <location>
        <begin position="12"/>
        <end position="31"/>
    </location>
</feature>
<keyword evidence="3 6" id="KW-1133">Transmembrane helix</keyword>
<dbReference type="Gene3D" id="1.10.287.470">
    <property type="entry name" value="Helix hairpin bin"/>
    <property type="match status" value="1"/>
</dbReference>
<dbReference type="Gene3D" id="2.40.30.170">
    <property type="match status" value="1"/>
</dbReference>
<name>A0ABZ2KZL3_9BACT</name>
<dbReference type="InterPro" id="IPR058625">
    <property type="entry name" value="MdtA-like_BSH"/>
</dbReference>
<evidence type="ECO:0000256" key="5">
    <source>
        <dbReference type="SAM" id="Coils"/>
    </source>
</evidence>
<evidence type="ECO:0000256" key="2">
    <source>
        <dbReference type="ARBA" id="ARBA00022692"/>
    </source>
</evidence>
<feature type="domain" description="Multidrug resistance protein MdtA-like barrel-sandwich hybrid" evidence="8">
    <location>
        <begin position="48"/>
        <end position="293"/>
    </location>
</feature>
<dbReference type="InterPro" id="IPR058624">
    <property type="entry name" value="MdtA-like_HH"/>
</dbReference>
<evidence type="ECO:0000313" key="10">
    <source>
        <dbReference type="EMBL" id="WXB01767.1"/>
    </source>
</evidence>
<dbReference type="InterPro" id="IPR050739">
    <property type="entry name" value="MFP"/>
</dbReference>
<gene>
    <name evidence="10" type="ORF">LVJ94_33230</name>
</gene>
<evidence type="ECO:0000259" key="9">
    <source>
        <dbReference type="Pfam" id="PF25963"/>
    </source>
</evidence>
<protein>
    <submittedName>
        <fullName evidence="10">HlyD family secretion protein</fullName>
    </submittedName>
</protein>
<evidence type="ECO:0000313" key="11">
    <source>
        <dbReference type="Proteomes" id="UP001374803"/>
    </source>
</evidence>
<organism evidence="10 11">
    <name type="scientific">Pendulispora rubella</name>
    <dbReference type="NCBI Taxonomy" id="2741070"/>
    <lineage>
        <taxon>Bacteria</taxon>
        <taxon>Pseudomonadati</taxon>
        <taxon>Myxococcota</taxon>
        <taxon>Myxococcia</taxon>
        <taxon>Myxococcales</taxon>
        <taxon>Sorangiineae</taxon>
        <taxon>Pendulisporaceae</taxon>
        <taxon>Pendulispora</taxon>
    </lineage>
</organism>
<dbReference type="Pfam" id="PF25917">
    <property type="entry name" value="BSH_RND"/>
    <property type="match status" value="1"/>
</dbReference>
<accession>A0ABZ2KZL3</accession>
<feature type="coiled-coil region" evidence="5">
    <location>
        <begin position="134"/>
        <end position="213"/>
    </location>
</feature>
<dbReference type="RefSeq" id="WP_394831386.1">
    <property type="nucleotide sequence ID" value="NZ_CP089929.1"/>
</dbReference>
<keyword evidence="5" id="KW-0175">Coiled coil</keyword>
<dbReference type="PRINTS" id="PR01490">
    <property type="entry name" value="RTXTOXIND"/>
</dbReference>
<dbReference type="Pfam" id="PF25963">
    <property type="entry name" value="Beta-barrel_AAEA"/>
    <property type="match status" value="1"/>
</dbReference>
<evidence type="ECO:0000259" key="8">
    <source>
        <dbReference type="Pfam" id="PF25917"/>
    </source>
</evidence>
<keyword evidence="4 6" id="KW-0472">Membrane</keyword>
<evidence type="ECO:0000256" key="4">
    <source>
        <dbReference type="ARBA" id="ARBA00023136"/>
    </source>
</evidence>
<proteinExistence type="predicted"/>
<dbReference type="EMBL" id="CP089983">
    <property type="protein sequence ID" value="WXB01767.1"/>
    <property type="molecule type" value="Genomic_DNA"/>
</dbReference>
<dbReference type="SUPFAM" id="SSF111369">
    <property type="entry name" value="HlyD-like secretion proteins"/>
    <property type="match status" value="3"/>
</dbReference>
<dbReference type="Pfam" id="PF25876">
    <property type="entry name" value="HH_MFP_RND"/>
    <property type="match status" value="1"/>
</dbReference>
<evidence type="ECO:0000256" key="3">
    <source>
        <dbReference type="ARBA" id="ARBA00022989"/>
    </source>
</evidence>
<dbReference type="PANTHER" id="PTHR30386:SF26">
    <property type="entry name" value="TRANSPORT PROTEIN COMB"/>
    <property type="match status" value="1"/>
</dbReference>
<evidence type="ECO:0000259" key="7">
    <source>
        <dbReference type="Pfam" id="PF25876"/>
    </source>
</evidence>
<reference evidence="10" key="1">
    <citation type="submission" date="2021-12" db="EMBL/GenBank/DDBJ databases">
        <title>Discovery of the Pendulisporaceae a myxobacterial family with distinct sporulation behavior and unique specialized metabolism.</title>
        <authorList>
            <person name="Garcia R."/>
            <person name="Popoff A."/>
            <person name="Bader C.D."/>
            <person name="Loehr J."/>
            <person name="Walesch S."/>
            <person name="Walt C."/>
            <person name="Boldt J."/>
            <person name="Bunk B."/>
            <person name="Haeckl F.J.F.P.J."/>
            <person name="Gunesch A.P."/>
            <person name="Birkelbach J."/>
            <person name="Nuebel U."/>
            <person name="Pietschmann T."/>
            <person name="Bach T."/>
            <person name="Mueller R."/>
        </authorList>
    </citation>
    <scope>NUCLEOTIDE SEQUENCE</scope>
    <source>
        <strain evidence="10">MSr11367</strain>
    </source>
</reference>
<keyword evidence="2 6" id="KW-0812">Transmembrane</keyword>
<dbReference type="PANTHER" id="PTHR30386">
    <property type="entry name" value="MEMBRANE FUSION SUBUNIT OF EMRAB-TOLC MULTIDRUG EFFLUX PUMP"/>
    <property type="match status" value="1"/>
</dbReference>
<feature type="domain" description="p-hydroxybenzoic acid efflux pump subunit AaeA-like beta-barrel" evidence="9">
    <location>
        <begin position="298"/>
        <end position="389"/>
    </location>
</feature>
<feature type="domain" description="Multidrug resistance protein MdtA-like alpha-helical hairpin" evidence="7">
    <location>
        <begin position="142"/>
        <end position="203"/>
    </location>
</feature>
<dbReference type="Proteomes" id="UP001374803">
    <property type="component" value="Chromosome"/>
</dbReference>
<comment type="subcellular location">
    <subcellularLocation>
        <location evidence="1">Membrane</location>
        <topology evidence="1">Single-pass membrane protein</topology>
    </subcellularLocation>
</comment>
<feature type="coiled-coil region" evidence="5">
    <location>
        <begin position="81"/>
        <end position="108"/>
    </location>
</feature>
<sequence>MTEAASSSKKAYVSVGGGIALVLLAILLYALHGRGKESTDDAQVDADVVSISARVSGPVLEVPVDEDQWVKKGALLVRLDDSDYQARLKQAQAELAQARAQVAQAEVQEQIVTATAKGGIASARALVQGSAVGVDSAVARVASATAALARAKAEAKNAEVQLHRDKSLRADNAIPQAQLDTAQTNADTARAALAAAEANLAAAVGDKREANTRVAEAQGRLTQSAPVEIQLASARAQTEFQRGRVASAEAAIALAQTELEATRIVAPCDGYVANITVHPGALLGAGAAVAQVVPKESYIVANFKETQLDRMRVGQRVEISIDAFEHYPFEGKVESVAAGTGARFSLLPADNASGNFVKVVQRVPVHISIANAPPDLLLRAGLSANVTVHVR</sequence>
<evidence type="ECO:0000256" key="1">
    <source>
        <dbReference type="ARBA" id="ARBA00004167"/>
    </source>
</evidence>
<keyword evidence="11" id="KW-1185">Reference proteome</keyword>
<dbReference type="Gene3D" id="2.40.50.100">
    <property type="match status" value="1"/>
</dbReference>
<dbReference type="InterPro" id="IPR058634">
    <property type="entry name" value="AaeA-lik-b-barrel"/>
</dbReference>
<evidence type="ECO:0000256" key="6">
    <source>
        <dbReference type="SAM" id="Phobius"/>
    </source>
</evidence>